<evidence type="ECO:0000313" key="1">
    <source>
        <dbReference type="EMBL" id="MBO8457073.1"/>
    </source>
</evidence>
<dbReference type="AlphaFoldDB" id="A0A9D9HNR9"/>
<comment type="caution">
    <text evidence="1">The sequence shown here is derived from an EMBL/GenBank/DDBJ whole genome shotgun (WGS) entry which is preliminary data.</text>
</comment>
<reference evidence="1" key="2">
    <citation type="journal article" date="2021" name="PeerJ">
        <title>Extensive microbial diversity within the chicken gut microbiome revealed by metagenomics and culture.</title>
        <authorList>
            <person name="Gilroy R."/>
            <person name="Ravi A."/>
            <person name="Getino M."/>
            <person name="Pursley I."/>
            <person name="Horton D.L."/>
            <person name="Alikhan N.F."/>
            <person name="Baker D."/>
            <person name="Gharbi K."/>
            <person name="Hall N."/>
            <person name="Watson M."/>
            <person name="Adriaenssens E.M."/>
            <person name="Foster-Nyarko E."/>
            <person name="Jarju S."/>
            <person name="Secka A."/>
            <person name="Antonio M."/>
            <person name="Oren A."/>
            <person name="Chaudhuri R.R."/>
            <person name="La Ragione R."/>
            <person name="Hildebrand F."/>
            <person name="Pallen M.J."/>
        </authorList>
    </citation>
    <scope>NUCLEOTIDE SEQUENCE</scope>
    <source>
        <strain evidence="1">10532</strain>
    </source>
</reference>
<sequence>MKMFFRKIKINKNLVFCAVLLFFAGLAAGEFNPYKRYFEIEVNVGDDTGISNNWFSLNDFTQETLVVDFNEMSRSLKNGLTMNLTGNTGFDMKMKFTDDFKMRIFANADIMAQANISREIIDFLANGNSKENMSVNGAFETDGSAFISAGTDMTMFFNKLGVTLRGELFIPAFYIPRNSTAVSVSAKDNGEINCDFSADIPVYSPFLVAAGKGISAGDLIKNGGIDFGVGLEYRFLENLEAGITLYNIPIKAAAVYNYTNVSLDGNYSIDSILNVISGNSKINQEFKFNELEYVTTGTPRLVYRPVDLGLDVLYKPFDELLYLRGGMNFVFYDPFIFNFDLGVDLNLFKIGKMGSHILTLSYETGYVSRNWIQRGILNLDFRVLNLRFAATSKSPSFAGSFTGKGIALGLGIAIGY</sequence>
<evidence type="ECO:0000313" key="2">
    <source>
        <dbReference type="Proteomes" id="UP000823638"/>
    </source>
</evidence>
<name>A0A9D9HNR9_9SPIR</name>
<accession>A0A9D9HNR9</accession>
<dbReference type="Proteomes" id="UP000823638">
    <property type="component" value="Unassembled WGS sequence"/>
</dbReference>
<gene>
    <name evidence="1" type="ORF">IAA81_02455</name>
</gene>
<proteinExistence type="predicted"/>
<evidence type="ECO:0008006" key="3">
    <source>
        <dbReference type="Google" id="ProtNLM"/>
    </source>
</evidence>
<reference evidence="1" key="1">
    <citation type="submission" date="2020-10" db="EMBL/GenBank/DDBJ databases">
        <authorList>
            <person name="Gilroy R."/>
        </authorList>
    </citation>
    <scope>NUCLEOTIDE SEQUENCE</scope>
    <source>
        <strain evidence="1">10532</strain>
    </source>
</reference>
<organism evidence="1 2">
    <name type="scientific">Candidatus Gallitreponema excrementavium</name>
    <dbReference type="NCBI Taxonomy" id="2840840"/>
    <lineage>
        <taxon>Bacteria</taxon>
        <taxon>Pseudomonadati</taxon>
        <taxon>Spirochaetota</taxon>
        <taxon>Spirochaetia</taxon>
        <taxon>Spirochaetales</taxon>
        <taxon>Candidatus Gallitreponema</taxon>
    </lineage>
</organism>
<protein>
    <recommendedName>
        <fullName evidence="3">DUF5723 domain-containing protein</fullName>
    </recommendedName>
</protein>
<dbReference type="EMBL" id="JADIMM010000026">
    <property type="protein sequence ID" value="MBO8457073.1"/>
    <property type="molecule type" value="Genomic_DNA"/>
</dbReference>